<gene>
    <name evidence="1" type="ORF">PM10SUCC1_03560</name>
</gene>
<dbReference type="AlphaFoldDB" id="A0A9W6LL15"/>
<evidence type="ECO:0000313" key="1">
    <source>
        <dbReference type="EMBL" id="GLI54841.1"/>
    </source>
</evidence>
<evidence type="ECO:0000313" key="2">
    <source>
        <dbReference type="Proteomes" id="UP001144471"/>
    </source>
</evidence>
<proteinExistence type="predicted"/>
<protein>
    <submittedName>
        <fullName evidence="1">Uncharacterized protein</fullName>
    </submittedName>
</protein>
<dbReference type="EMBL" id="BSDY01000001">
    <property type="protein sequence ID" value="GLI54841.1"/>
    <property type="molecule type" value="Genomic_DNA"/>
</dbReference>
<dbReference type="RefSeq" id="WP_281832910.1">
    <property type="nucleotide sequence ID" value="NZ_BSDY01000001.1"/>
</dbReference>
<dbReference type="Proteomes" id="UP001144471">
    <property type="component" value="Unassembled WGS sequence"/>
</dbReference>
<comment type="caution">
    <text evidence="1">The sequence shown here is derived from an EMBL/GenBank/DDBJ whole genome shotgun (WGS) entry which is preliminary data.</text>
</comment>
<organism evidence="1 2">
    <name type="scientific">Propionigenium maris DSM 9537</name>
    <dbReference type="NCBI Taxonomy" id="1123000"/>
    <lineage>
        <taxon>Bacteria</taxon>
        <taxon>Fusobacteriati</taxon>
        <taxon>Fusobacteriota</taxon>
        <taxon>Fusobacteriia</taxon>
        <taxon>Fusobacteriales</taxon>
        <taxon>Fusobacteriaceae</taxon>
        <taxon>Propionigenium</taxon>
    </lineage>
</organism>
<reference evidence="1" key="1">
    <citation type="submission" date="2022-12" db="EMBL/GenBank/DDBJ databases">
        <title>Reference genome sequencing for broad-spectrum identification of bacterial and archaeal isolates by mass spectrometry.</title>
        <authorList>
            <person name="Sekiguchi Y."/>
            <person name="Tourlousse D.M."/>
        </authorList>
    </citation>
    <scope>NUCLEOTIDE SEQUENCE</scope>
    <source>
        <strain evidence="1">10succ1</strain>
    </source>
</reference>
<sequence>MAKKMKREDMGYNKAKLVCSNCDTGRRAEGQSIYICQLMEEESNWVQPHGFCDFHSTKTFESMLEKARNGFRKHE</sequence>
<accession>A0A9W6LL15</accession>
<name>A0A9W6LL15_9FUSO</name>
<keyword evidence="2" id="KW-1185">Reference proteome</keyword>